<keyword evidence="5" id="KW-0653">Protein transport</keyword>
<evidence type="ECO:0000256" key="5">
    <source>
        <dbReference type="ARBA" id="ARBA00022927"/>
    </source>
</evidence>
<evidence type="ECO:0000256" key="2">
    <source>
        <dbReference type="ARBA" id="ARBA00006419"/>
    </source>
</evidence>
<evidence type="ECO:0000256" key="3">
    <source>
        <dbReference type="ARBA" id="ARBA00020983"/>
    </source>
</evidence>
<dbReference type="PANTHER" id="PTHR21311">
    <property type="entry name" value="CONSERVED OLIGOMERIC GOLGI COMPLEX COMPONENT 8"/>
    <property type="match status" value="1"/>
</dbReference>
<dbReference type="InterPro" id="IPR007255">
    <property type="entry name" value="COG8"/>
</dbReference>
<dbReference type="AlphaFoldDB" id="A0A8X7UAD2"/>
<dbReference type="EMBL" id="JAAMPC010000013">
    <property type="protein sequence ID" value="KAG2268941.1"/>
    <property type="molecule type" value="Genomic_DNA"/>
</dbReference>
<dbReference type="GO" id="GO:0006891">
    <property type="term" value="P:intra-Golgi vesicle-mediated transport"/>
    <property type="evidence" value="ECO:0007669"/>
    <property type="project" value="TreeGrafter"/>
</dbReference>
<protein>
    <recommendedName>
        <fullName evidence="3">Conserved oligomeric Golgi complex subunit 8</fullName>
    </recommendedName>
    <alternativeName>
        <fullName evidence="8">Component of oligomeric Golgi complex 8</fullName>
    </alternativeName>
</protein>
<name>A0A8X7UAD2_BRACI</name>
<proteinExistence type="inferred from homology"/>
<comment type="caution">
    <text evidence="9">The sequence shown here is derived from an EMBL/GenBank/DDBJ whole genome shotgun (WGS) entry which is preliminary data.</text>
</comment>
<dbReference type="Pfam" id="PF04124">
    <property type="entry name" value="Dor1"/>
    <property type="match status" value="1"/>
</dbReference>
<dbReference type="GO" id="GO:0015031">
    <property type="term" value="P:protein transport"/>
    <property type="evidence" value="ECO:0007669"/>
    <property type="project" value="UniProtKB-KW"/>
</dbReference>
<dbReference type="PANTHER" id="PTHR21311:SF0">
    <property type="entry name" value="CONSERVED OLIGOMERIC GOLGI COMPLEX SUBUNIT 8"/>
    <property type="match status" value="1"/>
</dbReference>
<keyword evidence="7" id="KW-0472">Membrane</keyword>
<evidence type="ECO:0000256" key="8">
    <source>
        <dbReference type="ARBA" id="ARBA00031347"/>
    </source>
</evidence>
<keyword evidence="10" id="KW-1185">Reference proteome</keyword>
<evidence type="ECO:0000256" key="1">
    <source>
        <dbReference type="ARBA" id="ARBA00004395"/>
    </source>
</evidence>
<keyword evidence="4" id="KW-0813">Transport</keyword>
<keyword evidence="6" id="KW-0333">Golgi apparatus</keyword>
<dbReference type="SUPFAM" id="SSF50249">
    <property type="entry name" value="Nucleic acid-binding proteins"/>
    <property type="match status" value="1"/>
</dbReference>
<sequence length="268" mass="30465">MLLVKFLRNVLASKSESITTDGEGAASSLPDEQRIDEGFRRRKIRIRRMHNRQYSAIGEVPKLTSGFTEFIDSAENLEKRKMNQALLANHNTLLDLLEISQLMATCLRNEKFDEALDLGAFACKARVVEFLQQNGWSFVSCTGCSRKIDKSGTSLRFNRCVNHNVTVDDGNDNATFVVFDREMLKLTKQDAAPSVRITSCLASVSLELYVSLSWLWAIVRNNGFLNSFINGQMDLTIVPEWKRCFKSSFSFTITTSRKMTTMKYRVDL</sequence>
<organism evidence="9 10">
    <name type="scientific">Brassica carinata</name>
    <name type="common">Ethiopian mustard</name>
    <name type="synonym">Abyssinian cabbage</name>
    <dbReference type="NCBI Taxonomy" id="52824"/>
    <lineage>
        <taxon>Eukaryota</taxon>
        <taxon>Viridiplantae</taxon>
        <taxon>Streptophyta</taxon>
        <taxon>Embryophyta</taxon>
        <taxon>Tracheophyta</taxon>
        <taxon>Spermatophyta</taxon>
        <taxon>Magnoliopsida</taxon>
        <taxon>eudicotyledons</taxon>
        <taxon>Gunneridae</taxon>
        <taxon>Pentapetalae</taxon>
        <taxon>rosids</taxon>
        <taxon>malvids</taxon>
        <taxon>Brassicales</taxon>
        <taxon>Brassicaceae</taxon>
        <taxon>Brassiceae</taxon>
        <taxon>Brassica</taxon>
    </lineage>
</organism>
<evidence type="ECO:0000313" key="10">
    <source>
        <dbReference type="Proteomes" id="UP000886595"/>
    </source>
</evidence>
<evidence type="ECO:0000313" key="9">
    <source>
        <dbReference type="EMBL" id="KAG2268941.1"/>
    </source>
</evidence>
<dbReference type="Proteomes" id="UP000886595">
    <property type="component" value="Unassembled WGS sequence"/>
</dbReference>
<evidence type="ECO:0000256" key="4">
    <source>
        <dbReference type="ARBA" id="ARBA00022448"/>
    </source>
</evidence>
<gene>
    <name evidence="9" type="ORF">Bca52824_063496</name>
</gene>
<accession>A0A8X7UAD2</accession>
<dbReference type="InterPro" id="IPR012340">
    <property type="entry name" value="NA-bd_OB-fold"/>
</dbReference>
<dbReference type="Gene3D" id="2.40.50.140">
    <property type="entry name" value="Nucleic acid-binding proteins"/>
    <property type="match status" value="1"/>
</dbReference>
<dbReference type="GO" id="GO:0000139">
    <property type="term" value="C:Golgi membrane"/>
    <property type="evidence" value="ECO:0007669"/>
    <property type="project" value="UniProtKB-SubCell"/>
</dbReference>
<dbReference type="OrthoDB" id="1097374at2759"/>
<evidence type="ECO:0000256" key="7">
    <source>
        <dbReference type="ARBA" id="ARBA00023136"/>
    </source>
</evidence>
<reference evidence="9 10" key="1">
    <citation type="submission" date="2020-02" db="EMBL/GenBank/DDBJ databases">
        <authorList>
            <person name="Ma Q."/>
            <person name="Huang Y."/>
            <person name="Song X."/>
            <person name="Pei D."/>
        </authorList>
    </citation>
    <scope>NUCLEOTIDE SEQUENCE [LARGE SCALE GENOMIC DNA]</scope>
    <source>
        <strain evidence="9">Sxm20200214</strain>
        <tissue evidence="9">Leaf</tissue>
    </source>
</reference>
<evidence type="ECO:0000256" key="6">
    <source>
        <dbReference type="ARBA" id="ARBA00023034"/>
    </source>
</evidence>
<comment type="similarity">
    <text evidence="2">Belongs to the COG8 family.</text>
</comment>
<dbReference type="GO" id="GO:0017119">
    <property type="term" value="C:Golgi transport complex"/>
    <property type="evidence" value="ECO:0007669"/>
    <property type="project" value="InterPro"/>
</dbReference>
<comment type="subcellular location">
    <subcellularLocation>
        <location evidence="1">Golgi apparatus membrane</location>
        <topology evidence="1">Peripheral membrane protein</topology>
    </subcellularLocation>
</comment>